<evidence type="ECO:0000313" key="2">
    <source>
        <dbReference type="Proteomes" id="UP000267464"/>
    </source>
</evidence>
<sequence>MFMILSRPTHFISSSGMCTPLPPASRSDRLRQEFPASVDSIRRDRADQIPDGFVEDYLALHWLEWHSGSLRLTSTGTDTCEEIRDS</sequence>
<dbReference type="AlphaFoldDB" id="A0A3N7HJJ0"/>
<dbReference type="Proteomes" id="UP000267464">
    <property type="component" value="Unassembled WGS sequence"/>
</dbReference>
<organism evidence="1 2">
    <name type="scientific">Piscinibacter terrae</name>
    <dbReference type="NCBI Taxonomy" id="2496871"/>
    <lineage>
        <taxon>Bacteria</taxon>
        <taxon>Pseudomonadati</taxon>
        <taxon>Pseudomonadota</taxon>
        <taxon>Betaproteobacteria</taxon>
        <taxon>Burkholderiales</taxon>
        <taxon>Sphaerotilaceae</taxon>
        <taxon>Piscinibacter</taxon>
    </lineage>
</organism>
<reference evidence="1 2" key="2">
    <citation type="submission" date="2018-12" db="EMBL/GenBank/DDBJ databases">
        <title>Rhizobacter gummiphilus sp. nov., a rubber-degrading bacterium isolated from the soil of a botanical garden in Japan.</title>
        <authorList>
            <person name="Shunsuke S.S."/>
        </authorList>
    </citation>
    <scope>NUCLEOTIDE SEQUENCE [LARGE SCALE GENOMIC DNA]</scope>
    <source>
        <strain evidence="1 2">S-16</strain>
    </source>
</reference>
<accession>A0A3N7HJJ0</accession>
<protein>
    <submittedName>
        <fullName evidence="1">Uncharacterized protein</fullName>
    </submittedName>
</protein>
<dbReference type="EMBL" id="QUSW01000010">
    <property type="protein sequence ID" value="RQP21683.1"/>
    <property type="molecule type" value="Genomic_DNA"/>
</dbReference>
<evidence type="ECO:0000313" key="1">
    <source>
        <dbReference type="EMBL" id="RQP21683.1"/>
    </source>
</evidence>
<keyword evidence="2" id="KW-1185">Reference proteome</keyword>
<name>A0A3N7HJJ0_9BURK</name>
<reference evidence="1 2" key="1">
    <citation type="submission" date="2018-08" db="EMBL/GenBank/DDBJ databases">
        <authorList>
            <person name="Khan S.A."/>
            <person name="Jeon C.O."/>
            <person name="Chun B.H."/>
            <person name="Jeong S.E."/>
        </authorList>
    </citation>
    <scope>NUCLEOTIDE SEQUENCE [LARGE SCALE GENOMIC DNA]</scope>
    <source>
        <strain evidence="1 2">S-16</strain>
    </source>
</reference>
<proteinExistence type="predicted"/>
<gene>
    <name evidence="1" type="ORF">DZC73_27675</name>
</gene>
<comment type="caution">
    <text evidence="1">The sequence shown here is derived from an EMBL/GenBank/DDBJ whole genome shotgun (WGS) entry which is preliminary data.</text>
</comment>